<proteinExistence type="inferred from homology"/>
<dbReference type="EMBL" id="KN665326">
    <property type="protein sequence ID" value="KHN09259.1"/>
    <property type="molecule type" value="Genomic_DNA"/>
</dbReference>
<dbReference type="Proteomes" id="UP000289340">
    <property type="component" value="Chromosome 11"/>
</dbReference>
<protein>
    <submittedName>
        <fullName evidence="3">Auxin-responsive protein SAUR66</fullName>
    </submittedName>
</protein>
<sequence>MISANRLIEMARKWQKMAVGNRKRISYPPRNHNNIVHMHYSSTANKGHFVVYSVDHKRFEVPLKYLSTNVFRELLNWSEEEFGLPSNGPITLPCDSVFLDYVISLIRERVPEEVEKALITSMVACHHEASSSSSRGLRQSNEPMIIYGF</sequence>
<dbReference type="Pfam" id="PF02519">
    <property type="entry name" value="Auxin_inducible"/>
    <property type="match status" value="1"/>
</dbReference>
<keyword evidence="4" id="KW-1185">Reference proteome</keyword>
<gene>
    <name evidence="3" type="ORF">D0Y65_029472</name>
    <name evidence="2" type="ORF">glysoja_043117</name>
</gene>
<dbReference type="PANTHER" id="PTHR31175:SF104">
    <property type="entry name" value="SAUR-LIKE AUXIN-RESPONSIVE FAMILY PROTEIN"/>
    <property type="match status" value="1"/>
</dbReference>
<evidence type="ECO:0000313" key="4">
    <source>
        <dbReference type="Proteomes" id="UP000289340"/>
    </source>
</evidence>
<evidence type="ECO:0000256" key="1">
    <source>
        <dbReference type="ARBA" id="ARBA00006974"/>
    </source>
</evidence>
<dbReference type="AlphaFoldDB" id="A0A0B2PNK4"/>
<evidence type="ECO:0000313" key="3">
    <source>
        <dbReference type="EMBL" id="RZB79127.1"/>
    </source>
</evidence>
<dbReference type="EMBL" id="QZWG01000011">
    <property type="protein sequence ID" value="RZB79127.1"/>
    <property type="molecule type" value="Genomic_DNA"/>
</dbReference>
<name>A0A0B2PNK4_GLYSO</name>
<comment type="similarity">
    <text evidence="1">Belongs to the ARG7 family.</text>
</comment>
<organism evidence="2">
    <name type="scientific">Glycine soja</name>
    <name type="common">Wild soybean</name>
    <dbReference type="NCBI Taxonomy" id="3848"/>
    <lineage>
        <taxon>Eukaryota</taxon>
        <taxon>Viridiplantae</taxon>
        <taxon>Streptophyta</taxon>
        <taxon>Embryophyta</taxon>
        <taxon>Tracheophyta</taxon>
        <taxon>Spermatophyta</taxon>
        <taxon>Magnoliopsida</taxon>
        <taxon>eudicotyledons</taxon>
        <taxon>Gunneridae</taxon>
        <taxon>Pentapetalae</taxon>
        <taxon>rosids</taxon>
        <taxon>fabids</taxon>
        <taxon>Fabales</taxon>
        <taxon>Fabaceae</taxon>
        <taxon>Papilionoideae</taxon>
        <taxon>50 kb inversion clade</taxon>
        <taxon>NPAAA clade</taxon>
        <taxon>indigoferoid/millettioid clade</taxon>
        <taxon>Phaseoleae</taxon>
        <taxon>Glycine</taxon>
        <taxon>Glycine subgen. Soja</taxon>
    </lineage>
</organism>
<dbReference type="Proteomes" id="UP000053555">
    <property type="component" value="Unassembled WGS sequence"/>
</dbReference>
<evidence type="ECO:0000313" key="2">
    <source>
        <dbReference type="EMBL" id="KHN09259.1"/>
    </source>
</evidence>
<accession>A0A0B2PNK4</accession>
<reference evidence="3 4" key="2">
    <citation type="submission" date="2018-09" db="EMBL/GenBank/DDBJ databases">
        <title>A high-quality reference genome of wild soybean provides a powerful tool to mine soybean genomes.</title>
        <authorList>
            <person name="Xie M."/>
            <person name="Chung C.Y.L."/>
            <person name="Li M.-W."/>
            <person name="Wong F.-L."/>
            <person name="Chan T.-F."/>
            <person name="Lam H.-M."/>
        </authorList>
    </citation>
    <scope>NUCLEOTIDE SEQUENCE [LARGE SCALE GENOMIC DNA]</scope>
    <source>
        <strain evidence="4">cv. W05</strain>
        <tissue evidence="3">Hypocotyl of etiolated seedlings</tissue>
    </source>
</reference>
<dbReference type="PANTHER" id="PTHR31175">
    <property type="entry name" value="AUXIN-RESPONSIVE FAMILY PROTEIN"/>
    <property type="match status" value="1"/>
</dbReference>
<dbReference type="GO" id="GO:0009733">
    <property type="term" value="P:response to auxin"/>
    <property type="evidence" value="ECO:0007669"/>
    <property type="project" value="InterPro"/>
</dbReference>
<dbReference type="InterPro" id="IPR003676">
    <property type="entry name" value="SAUR_fam"/>
</dbReference>
<reference evidence="2" key="1">
    <citation type="submission" date="2014-07" db="EMBL/GenBank/DDBJ databases">
        <title>Identification of a novel salt tolerance gene in wild soybean by whole-genome sequencing.</title>
        <authorList>
            <person name="Lam H.-M."/>
            <person name="Qi X."/>
            <person name="Li M.-W."/>
            <person name="Liu X."/>
            <person name="Xie M."/>
            <person name="Ni M."/>
            <person name="Xu X."/>
        </authorList>
    </citation>
    <scope>NUCLEOTIDE SEQUENCE [LARGE SCALE GENOMIC DNA]</scope>
    <source>
        <tissue evidence="2">Root</tissue>
    </source>
</reference>